<keyword evidence="8" id="KW-1185">Reference proteome</keyword>
<dbReference type="Gene3D" id="3.90.120.10">
    <property type="entry name" value="DNA Methylase, subunit A, domain 2"/>
    <property type="match status" value="1"/>
</dbReference>
<evidence type="ECO:0000256" key="5">
    <source>
        <dbReference type="ARBA" id="ARBA00022747"/>
    </source>
</evidence>
<dbReference type="InterPro" id="IPR001525">
    <property type="entry name" value="C5_MeTfrase"/>
</dbReference>
<dbReference type="PROSITE" id="PS51679">
    <property type="entry name" value="SAM_MT_C5"/>
    <property type="match status" value="1"/>
</dbReference>
<evidence type="ECO:0000256" key="1">
    <source>
        <dbReference type="ARBA" id="ARBA00011975"/>
    </source>
</evidence>
<dbReference type="Proteomes" id="UP001499967">
    <property type="component" value="Unassembled WGS sequence"/>
</dbReference>
<evidence type="ECO:0000313" key="8">
    <source>
        <dbReference type="Proteomes" id="UP001499967"/>
    </source>
</evidence>
<dbReference type="PRINTS" id="PR00105">
    <property type="entry name" value="C5METTRFRASE"/>
</dbReference>
<dbReference type="GO" id="GO:0008168">
    <property type="term" value="F:methyltransferase activity"/>
    <property type="evidence" value="ECO:0007669"/>
    <property type="project" value="UniProtKB-KW"/>
</dbReference>
<dbReference type="Gene3D" id="3.40.50.150">
    <property type="entry name" value="Vaccinia Virus protein VP39"/>
    <property type="match status" value="1"/>
</dbReference>
<protein>
    <recommendedName>
        <fullName evidence="1">DNA (cytosine-5-)-methyltransferase</fullName>
        <ecNumber evidence="1">2.1.1.37</ecNumber>
    </recommendedName>
</protein>
<dbReference type="InterPro" id="IPR050390">
    <property type="entry name" value="C5-Methyltransferase"/>
</dbReference>
<evidence type="ECO:0000313" key="7">
    <source>
        <dbReference type="EMBL" id="GAA0905787.1"/>
    </source>
</evidence>
<gene>
    <name evidence="7" type="ORF">GCM10009559_73970</name>
</gene>
<dbReference type="GO" id="GO:0032259">
    <property type="term" value="P:methylation"/>
    <property type="evidence" value="ECO:0007669"/>
    <property type="project" value="UniProtKB-KW"/>
</dbReference>
<accession>A0ABN1NFP1</accession>
<dbReference type="EC" id="2.1.1.37" evidence="1"/>
<sequence length="514" mass="56710">MITIADLFCGAGGSGLGASVVPGVQLRYAANHWRTAVETHAQNFPDTDHDVADISQVDPRRTPHTDILWASPECTNHSVAKGRKRATAQPDLFGETLPDEAAERSRATMWDVPRFAEHHRYRAVIVENVVDAARWIMWPAWLQAMTLLGYRHRVVYLNSMHAPAIAAPRAPQSRDRLYVVFWRDGQPAPDLDVRPWAWCSVCGMQVQAVQSWKRPDRVPWGRYRAQYVYRCPRPECRFAVVEPYVDPAAAAIDWTLRGQRIGDRDRPLSVKTLARIEAGLLRYARPLVVPSGGTWNEDARPVGQPFRARTTRETEALVVPVEGREGKAASPASVPLRTQSTRAETALVVPYYGTGVARPADRELPTMGTVDTAGLAFIAELRGGGSDARHVREPLATVTASGNHHMLVRHNSSTGDGGEMCTPATEPARTLTTTGHQSLVGWPHEVPAVEDCTFRMLEPREIQAAMAFRRDYRVLGTRREQVRQLGNAVTPPAAEFLIRAVVDSLGGQTGGGGR</sequence>
<reference evidence="7 8" key="1">
    <citation type="journal article" date="2019" name="Int. J. Syst. Evol. Microbiol.">
        <title>The Global Catalogue of Microorganisms (GCM) 10K type strain sequencing project: providing services to taxonomists for standard genome sequencing and annotation.</title>
        <authorList>
            <consortium name="The Broad Institute Genomics Platform"/>
            <consortium name="The Broad Institute Genome Sequencing Center for Infectious Disease"/>
            <person name="Wu L."/>
            <person name="Ma J."/>
        </authorList>
    </citation>
    <scope>NUCLEOTIDE SEQUENCE [LARGE SCALE GENOMIC DNA]</scope>
    <source>
        <strain evidence="7 8">JCM 11117</strain>
    </source>
</reference>
<dbReference type="Pfam" id="PF00145">
    <property type="entry name" value="DNA_methylase"/>
    <property type="match status" value="2"/>
</dbReference>
<keyword evidence="3 6" id="KW-0808">Transferase</keyword>
<evidence type="ECO:0000256" key="6">
    <source>
        <dbReference type="PROSITE-ProRule" id="PRU01016"/>
    </source>
</evidence>
<name>A0ABN1NFP1_9PSEU</name>
<dbReference type="RefSeq" id="WP_343946493.1">
    <property type="nucleotide sequence ID" value="NZ_BAAAHP010000285.1"/>
</dbReference>
<evidence type="ECO:0000256" key="4">
    <source>
        <dbReference type="ARBA" id="ARBA00022691"/>
    </source>
</evidence>
<evidence type="ECO:0000256" key="2">
    <source>
        <dbReference type="ARBA" id="ARBA00022603"/>
    </source>
</evidence>
<comment type="caution">
    <text evidence="7">The sequence shown here is derived from an EMBL/GenBank/DDBJ whole genome shotgun (WGS) entry which is preliminary data.</text>
</comment>
<keyword evidence="2 6" id="KW-0489">Methyltransferase</keyword>
<comment type="similarity">
    <text evidence="6">Belongs to the class I-like SAM-binding methyltransferase superfamily. C5-methyltransferase family.</text>
</comment>
<dbReference type="PANTHER" id="PTHR10629:SF52">
    <property type="entry name" value="DNA (CYTOSINE-5)-METHYLTRANSFERASE 1"/>
    <property type="match status" value="1"/>
</dbReference>
<keyword evidence="4 6" id="KW-0949">S-adenosyl-L-methionine</keyword>
<dbReference type="SUPFAM" id="SSF53335">
    <property type="entry name" value="S-adenosyl-L-methionine-dependent methyltransferases"/>
    <property type="match status" value="1"/>
</dbReference>
<dbReference type="InterPro" id="IPR029063">
    <property type="entry name" value="SAM-dependent_MTases_sf"/>
</dbReference>
<feature type="active site" evidence="6">
    <location>
        <position position="74"/>
    </location>
</feature>
<keyword evidence="5" id="KW-0680">Restriction system</keyword>
<proteinExistence type="inferred from homology"/>
<evidence type="ECO:0000256" key="3">
    <source>
        <dbReference type="ARBA" id="ARBA00022679"/>
    </source>
</evidence>
<dbReference type="PANTHER" id="PTHR10629">
    <property type="entry name" value="CYTOSINE-SPECIFIC METHYLTRANSFERASE"/>
    <property type="match status" value="1"/>
</dbReference>
<organism evidence="7 8">
    <name type="scientific">Pseudonocardia zijingensis</name>
    <dbReference type="NCBI Taxonomy" id="153376"/>
    <lineage>
        <taxon>Bacteria</taxon>
        <taxon>Bacillati</taxon>
        <taxon>Actinomycetota</taxon>
        <taxon>Actinomycetes</taxon>
        <taxon>Pseudonocardiales</taxon>
        <taxon>Pseudonocardiaceae</taxon>
        <taxon>Pseudonocardia</taxon>
    </lineage>
</organism>
<dbReference type="EMBL" id="BAAAHP010000285">
    <property type="protein sequence ID" value="GAA0905787.1"/>
    <property type="molecule type" value="Genomic_DNA"/>
</dbReference>